<dbReference type="PRINTS" id="PR00313">
    <property type="entry name" value="CABNDNGRPT"/>
</dbReference>
<accession>A0AAE3GX81</accession>
<evidence type="ECO:0008006" key="5">
    <source>
        <dbReference type="Google" id="ProtNLM"/>
    </source>
</evidence>
<dbReference type="Proteomes" id="UP001204953">
    <property type="component" value="Unassembled WGS sequence"/>
</dbReference>
<dbReference type="InterPro" id="IPR050557">
    <property type="entry name" value="RTX_toxin/Mannuronan_C5-epim"/>
</dbReference>
<dbReference type="EMBL" id="JAMZMM010000535">
    <property type="protein sequence ID" value="MCP2732280.1"/>
    <property type="molecule type" value="Genomic_DNA"/>
</dbReference>
<dbReference type="InterPro" id="IPR001343">
    <property type="entry name" value="Hemolysn_Ca-bd"/>
</dbReference>
<dbReference type="GO" id="GO:0005576">
    <property type="term" value="C:extracellular region"/>
    <property type="evidence" value="ECO:0007669"/>
    <property type="project" value="UniProtKB-SubCell"/>
</dbReference>
<proteinExistence type="predicted"/>
<comment type="caution">
    <text evidence="3">The sequence shown here is derived from an EMBL/GenBank/DDBJ whole genome shotgun (WGS) entry which is preliminary data.</text>
</comment>
<dbReference type="GO" id="GO:0005509">
    <property type="term" value="F:calcium ion binding"/>
    <property type="evidence" value="ECO:0007669"/>
    <property type="project" value="InterPro"/>
</dbReference>
<keyword evidence="4" id="KW-1185">Reference proteome</keyword>
<dbReference type="InterPro" id="IPR018511">
    <property type="entry name" value="Hemolysin-typ_Ca-bd_CS"/>
</dbReference>
<dbReference type="RefSeq" id="WP_373693725.1">
    <property type="nucleotide sequence ID" value="NZ_JAMZMM010000535.1"/>
</dbReference>
<dbReference type="AlphaFoldDB" id="A0AAE3GX81"/>
<dbReference type="PANTHER" id="PTHR38340:SF1">
    <property type="entry name" value="S-LAYER PROTEIN"/>
    <property type="match status" value="1"/>
</dbReference>
<dbReference type="Pfam" id="PF00353">
    <property type="entry name" value="HemolysinCabind"/>
    <property type="match status" value="1"/>
</dbReference>
<comment type="subcellular location">
    <subcellularLocation>
        <location evidence="1">Secreted</location>
    </subcellularLocation>
</comment>
<sequence>TIYGGAGIDLIYAGNGDDIINGGTGADTIYANGGDNIINGGIGNDILWLGSGRDTVTLESGVGFDTINNFQLNQTTFHLGAGLSVNNLNIFNSANGAEIYAGSDRLAVVSWTQASVIQNNLSSIFV</sequence>
<dbReference type="PANTHER" id="PTHR38340">
    <property type="entry name" value="S-LAYER PROTEIN"/>
    <property type="match status" value="1"/>
</dbReference>
<gene>
    <name evidence="3" type="ORF">NJ959_28000</name>
</gene>
<evidence type="ECO:0000313" key="3">
    <source>
        <dbReference type="EMBL" id="MCP2732280.1"/>
    </source>
</evidence>
<name>A0AAE3GX81_9CYAN</name>
<dbReference type="SUPFAM" id="SSF51120">
    <property type="entry name" value="beta-Roll"/>
    <property type="match status" value="1"/>
</dbReference>
<reference evidence="3" key="1">
    <citation type="submission" date="2022-06" db="EMBL/GenBank/DDBJ databases">
        <title>New cyanobacteria of genus Symplocastrum in benthos of Lake Baikal.</title>
        <authorList>
            <person name="Sorokovikova E."/>
            <person name="Tikhonova I."/>
            <person name="Krasnopeev A."/>
            <person name="Evseev P."/>
            <person name="Gladkikh A."/>
            <person name="Belykh O."/>
        </authorList>
    </citation>
    <scope>NUCLEOTIDE SEQUENCE</scope>
    <source>
        <strain evidence="3">BBK-W-15</strain>
    </source>
</reference>
<evidence type="ECO:0000256" key="1">
    <source>
        <dbReference type="ARBA" id="ARBA00004613"/>
    </source>
</evidence>
<feature type="non-terminal residue" evidence="3">
    <location>
        <position position="1"/>
    </location>
</feature>
<dbReference type="Gene3D" id="2.150.10.10">
    <property type="entry name" value="Serralysin-like metalloprotease, C-terminal"/>
    <property type="match status" value="1"/>
</dbReference>
<dbReference type="InterPro" id="IPR011049">
    <property type="entry name" value="Serralysin-like_metalloprot_C"/>
</dbReference>
<evidence type="ECO:0000256" key="2">
    <source>
        <dbReference type="ARBA" id="ARBA00022525"/>
    </source>
</evidence>
<organism evidence="3 4">
    <name type="scientific">Limnofasciculus baicalensis BBK-W-15</name>
    <dbReference type="NCBI Taxonomy" id="2699891"/>
    <lineage>
        <taxon>Bacteria</taxon>
        <taxon>Bacillati</taxon>
        <taxon>Cyanobacteriota</taxon>
        <taxon>Cyanophyceae</taxon>
        <taxon>Coleofasciculales</taxon>
        <taxon>Coleofasciculaceae</taxon>
        <taxon>Limnofasciculus</taxon>
        <taxon>Limnofasciculus baicalensis</taxon>
    </lineage>
</organism>
<evidence type="ECO:0000313" key="4">
    <source>
        <dbReference type="Proteomes" id="UP001204953"/>
    </source>
</evidence>
<protein>
    <recommendedName>
        <fullName evidence="5">Calcium-binding protein</fullName>
    </recommendedName>
</protein>
<dbReference type="PROSITE" id="PS00330">
    <property type="entry name" value="HEMOLYSIN_CALCIUM"/>
    <property type="match status" value="1"/>
</dbReference>
<keyword evidence="2" id="KW-0964">Secreted</keyword>